<name>A0A9X2K3F7_9ACTN</name>
<keyword evidence="2" id="KW-1185">Reference proteome</keyword>
<comment type="caution">
    <text evidence="1">The sequence shown here is derived from an EMBL/GenBank/DDBJ whole genome shotgun (WGS) entry which is preliminary data.</text>
</comment>
<dbReference type="Proteomes" id="UP001139648">
    <property type="component" value="Unassembled WGS sequence"/>
</dbReference>
<evidence type="ECO:0008006" key="3">
    <source>
        <dbReference type="Google" id="ProtNLM"/>
    </source>
</evidence>
<proteinExistence type="predicted"/>
<organism evidence="1 2">
    <name type="scientific">Nonomuraea thailandensis</name>
    <dbReference type="NCBI Taxonomy" id="1188745"/>
    <lineage>
        <taxon>Bacteria</taxon>
        <taxon>Bacillati</taxon>
        <taxon>Actinomycetota</taxon>
        <taxon>Actinomycetes</taxon>
        <taxon>Streptosporangiales</taxon>
        <taxon>Streptosporangiaceae</taxon>
        <taxon>Nonomuraea</taxon>
    </lineage>
</organism>
<dbReference type="AlphaFoldDB" id="A0A9X2K3F7"/>
<gene>
    <name evidence="1" type="ORF">HD597_005334</name>
</gene>
<accession>A0A9X2K3F7</accession>
<evidence type="ECO:0000313" key="1">
    <source>
        <dbReference type="EMBL" id="MCP2358314.1"/>
    </source>
</evidence>
<dbReference type="RefSeq" id="WP_253745394.1">
    <property type="nucleotide sequence ID" value="NZ_BAABKA010000065.1"/>
</dbReference>
<sequence>MFGTTTFIDVAFIEATFNSGTTFGWATFTGFAFFDGAAFSGDAGFEGATGLEGAKLHDVRIAPAEVERRWPAAWREEPSVDGWRTLRLAAEPSGGPEDSGG</sequence>
<dbReference type="EMBL" id="JAMZEB010000002">
    <property type="protein sequence ID" value="MCP2358314.1"/>
    <property type="molecule type" value="Genomic_DNA"/>
</dbReference>
<evidence type="ECO:0000313" key="2">
    <source>
        <dbReference type="Proteomes" id="UP001139648"/>
    </source>
</evidence>
<protein>
    <recommendedName>
        <fullName evidence="3">Pentapeptide repeat-containing protein</fullName>
    </recommendedName>
</protein>
<reference evidence="1" key="1">
    <citation type="submission" date="2022-06" db="EMBL/GenBank/DDBJ databases">
        <title>Sequencing the genomes of 1000 actinobacteria strains.</title>
        <authorList>
            <person name="Klenk H.-P."/>
        </authorList>
    </citation>
    <scope>NUCLEOTIDE SEQUENCE</scope>
    <source>
        <strain evidence="1">DSM 46694</strain>
    </source>
</reference>